<dbReference type="SMART" id="SM00099">
    <property type="entry name" value="btg1"/>
    <property type="match status" value="1"/>
</dbReference>
<dbReference type="SUPFAM" id="SSF160696">
    <property type="entry name" value="BTG domain-like"/>
    <property type="match status" value="1"/>
</dbReference>
<evidence type="ECO:0000259" key="3">
    <source>
        <dbReference type="PROSITE" id="PS00960"/>
    </source>
</evidence>
<organism evidence="5 6">
    <name type="scientific">Equus caballus</name>
    <name type="common">Horse</name>
    <dbReference type="NCBI Taxonomy" id="9796"/>
    <lineage>
        <taxon>Eukaryota</taxon>
        <taxon>Metazoa</taxon>
        <taxon>Chordata</taxon>
        <taxon>Craniata</taxon>
        <taxon>Vertebrata</taxon>
        <taxon>Euteleostomi</taxon>
        <taxon>Mammalia</taxon>
        <taxon>Eutheria</taxon>
        <taxon>Laurasiatheria</taxon>
        <taxon>Perissodactyla</taxon>
        <taxon>Equidae</taxon>
        <taxon>Equus</taxon>
    </lineage>
</organism>
<evidence type="ECO:0000313" key="6">
    <source>
        <dbReference type="Proteomes" id="UP000002281"/>
    </source>
</evidence>
<dbReference type="Proteomes" id="UP000002281">
    <property type="component" value="Chromosome 5"/>
</dbReference>
<dbReference type="PROSITE" id="PS00960">
    <property type="entry name" value="BTG_1"/>
    <property type="match status" value="1"/>
</dbReference>
<dbReference type="InterPro" id="IPR002087">
    <property type="entry name" value="Anti_prolifrtn"/>
</dbReference>
<keyword evidence="6" id="KW-1185">Reference proteome</keyword>
<dbReference type="GeneTree" id="ENSGT00950000182952"/>
<evidence type="ECO:0000256" key="2">
    <source>
        <dbReference type="SAM" id="MobiDB-lite"/>
    </source>
</evidence>
<dbReference type="PANTHER" id="PTHR22978:SF29">
    <property type="entry name" value="PROTEIN BTG2"/>
    <property type="match status" value="1"/>
</dbReference>
<dbReference type="InterPro" id="IPR036054">
    <property type="entry name" value="BTG-like_sf"/>
</dbReference>
<dbReference type="Pfam" id="PF07742">
    <property type="entry name" value="BTG"/>
    <property type="match status" value="1"/>
</dbReference>
<dbReference type="AlphaFoldDB" id="A0A9L0TB71"/>
<name>A0A9L0TB71_HORSE</name>
<accession>A0A9L0TB71</accession>
<protein>
    <submittedName>
        <fullName evidence="5">BTG anti-proliferation factor 2</fullName>
    </submittedName>
</protein>
<feature type="compositionally biased region" description="Basic and acidic residues" evidence="2">
    <location>
        <begin position="32"/>
        <end position="53"/>
    </location>
</feature>
<proteinExistence type="inferred from homology"/>
<dbReference type="PANTHER" id="PTHR22978">
    <property type="entry name" value="B-CELL TRANSLOCATION GENE"/>
    <property type="match status" value="1"/>
</dbReference>
<evidence type="ECO:0000259" key="4">
    <source>
        <dbReference type="PROSITE" id="PS01203"/>
    </source>
</evidence>
<evidence type="ECO:0000256" key="1">
    <source>
        <dbReference type="ARBA" id="ARBA00007989"/>
    </source>
</evidence>
<reference evidence="5" key="2">
    <citation type="submission" date="2025-08" db="UniProtKB">
        <authorList>
            <consortium name="Ensembl"/>
        </authorList>
    </citation>
    <scope>IDENTIFICATION</scope>
    <source>
        <strain evidence="5">Thoroughbred</strain>
    </source>
</reference>
<sequence>SVSCRAADVAEWRVAPRLPVGPRAATALRSRARQEPGPLDREENGHAPGDRCRRGLPLQPPEEPGLRERAAASGFRQSSPGGTHRASPHCPVSIEHYEHHWFPEKPSKGSGYRCIRINHKMDPIITKVASQIGLSQPQLHQLLPSELTLWVDPYEVSYRIGENGSICILYEKAPVAASYGLLTCKNQMMLGRSSPSKNYIMAVSS</sequence>
<reference evidence="5" key="3">
    <citation type="submission" date="2025-09" db="UniProtKB">
        <authorList>
            <consortium name="Ensembl"/>
        </authorList>
    </citation>
    <scope>IDENTIFICATION</scope>
    <source>
        <strain evidence="5">Thoroughbred</strain>
    </source>
</reference>
<evidence type="ECO:0000313" key="5">
    <source>
        <dbReference type="Ensembl" id="ENSECAP00000084350.1"/>
    </source>
</evidence>
<dbReference type="InterPro" id="IPR033332">
    <property type="entry name" value="BTG"/>
</dbReference>
<feature type="domain" description="Anti-proliferative protein" evidence="4">
    <location>
        <begin position="143"/>
        <end position="162"/>
    </location>
</feature>
<dbReference type="PRINTS" id="PR00310">
    <property type="entry name" value="ANTIPRLFBTG1"/>
</dbReference>
<reference evidence="5 6" key="1">
    <citation type="journal article" date="2009" name="Science">
        <title>Genome sequence, comparative analysis, and population genetics of the domestic horse.</title>
        <authorList>
            <consortium name="Broad Institute Genome Sequencing Platform"/>
            <consortium name="Broad Institute Whole Genome Assembly Team"/>
            <person name="Wade C.M."/>
            <person name="Giulotto E."/>
            <person name="Sigurdsson S."/>
            <person name="Zoli M."/>
            <person name="Gnerre S."/>
            <person name="Imsland F."/>
            <person name="Lear T.L."/>
            <person name="Adelson D.L."/>
            <person name="Bailey E."/>
            <person name="Bellone R.R."/>
            <person name="Bloecker H."/>
            <person name="Distl O."/>
            <person name="Edgar R.C."/>
            <person name="Garber M."/>
            <person name="Leeb T."/>
            <person name="Mauceli E."/>
            <person name="MacLeod J.N."/>
            <person name="Penedo M.C.T."/>
            <person name="Raison J.M."/>
            <person name="Sharpe T."/>
            <person name="Vogel J."/>
            <person name="Andersson L."/>
            <person name="Antczak D.F."/>
            <person name="Biagi T."/>
            <person name="Binns M.M."/>
            <person name="Chowdhary B.P."/>
            <person name="Coleman S.J."/>
            <person name="Della Valle G."/>
            <person name="Fryc S."/>
            <person name="Guerin G."/>
            <person name="Hasegawa T."/>
            <person name="Hill E.W."/>
            <person name="Jurka J."/>
            <person name="Kiialainen A."/>
            <person name="Lindgren G."/>
            <person name="Liu J."/>
            <person name="Magnani E."/>
            <person name="Mickelson J.R."/>
            <person name="Murray J."/>
            <person name="Nergadze S.G."/>
            <person name="Onofrio R."/>
            <person name="Pedroni S."/>
            <person name="Piras M.F."/>
            <person name="Raudsepp T."/>
            <person name="Rocchi M."/>
            <person name="Roeed K.H."/>
            <person name="Ryder O.A."/>
            <person name="Searle S."/>
            <person name="Skow L."/>
            <person name="Swinburne J.E."/>
            <person name="Syvaenen A.C."/>
            <person name="Tozaki T."/>
            <person name="Valberg S.J."/>
            <person name="Vaudin M."/>
            <person name="White J.R."/>
            <person name="Zody M.C."/>
            <person name="Lander E.S."/>
            <person name="Lindblad-Toh K."/>
        </authorList>
    </citation>
    <scope>NUCLEOTIDE SEQUENCE [LARGE SCALE GENOMIC DNA]</scope>
    <source>
        <strain evidence="5 6">Thoroughbred</strain>
    </source>
</reference>
<gene>
    <name evidence="5" type="primary">BTG2</name>
</gene>
<comment type="similarity">
    <text evidence="1">Belongs to the BTG family.</text>
</comment>
<dbReference type="Gene3D" id="3.90.640.90">
    <property type="entry name" value="Anti-proliferative protein, N-terminal domain"/>
    <property type="match status" value="1"/>
</dbReference>
<feature type="region of interest" description="Disordered" evidence="2">
    <location>
        <begin position="18"/>
        <end position="87"/>
    </location>
</feature>
<dbReference type="Ensembl" id="ENSECAT00000129396.1">
    <property type="protein sequence ID" value="ENSECAP00000084350.1"/>
    <property type="gene ID" value="ENSECAG00000017203.3"/>
</dbReference>
<dbReference type="PROSITE" id="PS01203">
    <property type="entry name" value="BTG_2"/>
    <property type="match status" value="1"/>
</dbReference>
<feature type="domain" description="Anti-proliferative protein" evidence="3">
    <location>
        <begin position="97"/>
        <end position="117"/>
    </location>
</feature>